<name>A0AAD7I5E5_9AGAR</name>
<dbReference type="EMBL" id="JARKIB010000126">
    <property type="protein sequence ID" value="KAJ7735482.1"/>
    <property type="molecule type" value="Genomic_DNA"/>
</dbReference>
<accession>A0AAD7I5E5</accession>
<dbReference type="Proteomes" id="UP001215598">
    <property type="component" value="Unassembled WGS sequence"/>
</dbReference>
<sequence>MGRLGVGFLGIDFGRQRFGLQTRYTALWKGGRKPLRRIVPLHPRRGASFDTLAQDEENKDRRMAPVPVAEAVFVLNLSTHPPCLLVPASTISFAHRRVFLILHSNAASQRPPPPDHQLHPHIAGPLVVALQAVTMLRPARFSCCASEDIESTVKSTLVCPRNLQCLVCACGITGYQSILAQCPASLGSTTELLASMDRNLEPAYLNIRELLTPRGDAAPGSNTPPPCPLFSPPCIAPSYAWKDRRNILIPADDAFLLKLKHKSNSTSLRCNHTISGQIEE</sequence>
<evidence type="ECO:0000313" key="1">
    <source>
        <dbReference type="EMBL" id="KAJ7735482.1"/>
    </source>
</evidence>
<comment type="caution">
    <text evidence="1">The sequence shown here is derived from an EMBL/GenBank/DDBJ whole genome shotgun (WGS) entry which is preliminary data.</text>
</comment>
<evidence type="ECO:0000313" key="2">
    <source>
        <dbReference type="Proteomes" id="UP001215598"/>
    </source>
</evidence>
<keyword evidence="2" id="KW-1185">Reference proteome</keyword>
<proteinExistence type="predicted"/>
<dbReference type="AlphaFoldDB" id="A0AAD7I5E5"/>
<protein>
    <submittedName>
        <fullName evidence="1">Uncharacterized protein</fullName>
    </submittedName>
</protein>
<gene>
    <name evidence="1" type="ORF">B0H16DRAFT_1467102</name>
</gene>
<reference evidence="1" key="1">
    <citation type="submission" date="2023-03" db="EMBL/GenBank/DDBJ databases">
        <title>Massive genome expansion in bonnet fungi (Mycena s.s.) driven by repeated elements and novel gene families across ecological guilds.</title>
        <authorList>
            <consortium name="Lawrence Berkeley National Laboratory"/>
            <person name="Harder C.B."/>
            <person name="Miyauchi S."/>
            <person name="Viragh M."/>
            <person name="Kuo A."/>
            <person name="Thoen E."/>
            <person name="Andreopoulos B."/>
            <person name="Lu D."/>
            <person name="Skrede I."/>
            <person name="Drula E."/>
            <person name="Henrissat B."/>
            <person name="Morin E."/>
            <person name="Kohler A."/>
            <person name="Barry K."/>
            <person name="LaButti K."/>
            <person name="Morin E."/>
            <person name="Salamov A."/>
            <person name="Lipzen A."/>
            <person name="Mereny Z."/>
            <person name="Hegedus B."/>
            <person name="Baldrian P."/>
            <person name="Stursova M."/>
            <person name="Weitz H."/>
            <person name="Taylor A."/>
            <person name="Grigoriev I.V."/>
            <person name="Nagy L.G."/>
            <person name="Martin F."/>
            <person name="Kauserud H."/>
        </authorList>
    </citation>
    <scope>NUCLEOTIDE SEQUENCE</scope>
    <source>
        <strain evidence="1">CBHHK182m</strain>
    </source>
</reference>
<organism evidence="1 2">
    <name type="scientific">Mycena metata</name>
    <dbReference type="NCBI Taxonomy" id="1033252"/>
    <lineage>
        <taxon>Eukaryota</taxon>
        <taxon>Fungi</taxon>
        <taxon>Dikarya</taxon>
        <taxon>Basidiomycota</taxon>
        <taxon>Agaricomycotina</taxon>
        <taxon>Agaricomycetes</taxon>
        <taxon>Agaricomycetidae</taxon>
        <taxon>Agaricales</taxon>
        <taxon>Marasmiineae</taxon>
        <taxon>Mycenaceae</taxon>
        <taxon>Mycena</taxon>
    </lineage>
</organism>